<proteinExistence type="predicted"/>
<dbReference type="SUPFAM" id="SSF50447">
    <property type="entry name" value="Translation proteins"/>
    <property type="match status" value="1"/>
</dbReference>
<dbReference type="InterPro" id="IPR035647">
    <property type="entry name" value="EFG_III/V"/>
</dbReference>
<dbReference type="PROSITE" id="PS51722">
    <property type="entry name" value="G_TR_2"/>
    <property type="match status" value="1"/>
</dbReference>
<evidence type="ECO:0000256" key="4">
    <source>
        <dbReference type="ARBA" id="ARBA00023134"/>
    </source>
</evidence>
<protein>
    <submittedName>
        <fullName evidence="6">Mef2 protein</fullName>
    </submittedName>
</protein>
<dbReference type="CDD" id="cd03713">
    <property type="entry name" value="EFG_mtEFG_C"/>
    <property type="match status" value="1"/>
</dbReference>
<dbReference type="CDD" id="cd16262">
    <property type="entry name" value="EFG_III"/>
    <property type="match status" value="1"/>
</dbReference>
<name>A0AAV5RI85_STABA</name>
<dbReference type="PRINTS" id="PR00315">
    <property type="entry name" value="ELONGATNFCT"/>
</dbReference>
<dbReference type="Gene3D" id="3.40.50.300">
    <property type="entry name" value="P-loop containing nucleotide triphosphate hydrolases"/>
    <property type="match status" value="1"/>
</dbReference>
<dbReference type="InterPro" id="IPR005225">
    <property type="entry name" value="Small_GTP-bd"/>
</dbReference>
<dbReference type="InterPro" id="IPR000640">
    <property type="entry name" value="EFG_V-like"/>
</dbReference>
<dbReference type="GO" id="GO:0032790">
    <property type="term" value="P:ribosome disassembly"/>
    <property type="evidence" value="ECO:0007669"/>
    <property type="project" value="TreeGrafter"/>
</dbReference>
<reference evidence="6 7" key="1">
    <citation type="journal article" date="2023" name="Elife">
        <title>Identification of key yeast species and microbe-microbe interactions impacting larval growth of Drosophila in the wild.</title>
        <authorList>
            <person name="Mure A."/>
            <person name="Sugiura Y."/>
            <person name="Maeda R."/>
            <person name="Honda K."/>
            <person name="Sakurai N."/>
            <person name="Takahashi Y."/>
            <person name="Watada M."/>
            <person name="Katoh T."/>
            <person name="Gotoh A."/>
            <person name="Gotoh Y."/>
            <person name="Taniguchi I."/>
            <person name="Nakamura K."/>
            <person name="Hayashi T."/>
            <person name="Katayama T."/>
            <person name="Uemura T."/>
            <person name="Hattori Y."/>
        </authorList>
    </citation>
    <scope>NUCLEOTIDE SEQUENCE [LARGE SCALE GENOMIC DNA]</scope>
    <source>
        <strain evidence="6 7">SB-73</strain>
    </source>
</reference>
<dbReference type="GO" id="GO:0003924">
    <property type="term" value="F:GTPase activity"/>
    <property type="evidence" value="ECO:0007669"/>
    <property type="project" value="InterPro"/>
</dbReference>
<dbReference type="Pfam" id="PF00679">
    <property type="entry name" value="EFG_C"/>
    <property type="match status" value="2"/>
</dbReference>
<dbReference type="InterPro" id="IPR027417">
    <property type="entry name" value="P-loop_NTPase"/>
</dbReference>
<keyword evidence="4" id="KW-0342">GTP-binding</keyword>
<dbReference type="PANTHER" id="PTHR43261">
    <property type="entry name" value="TRANSLATION ELONGATION FACTOR G-RELATED"/>
    <property type="match status" value="1"/>
</dbReference>
<dbReference type="EMBL" id="BTGC01000003">
    <property type="protein sequence ID" value="GMM51235.1"/>
    <property type="molecule type" value="Genomic_DNA"/>
</dbReference>
<organism evidence="6 7">
    <name type="scientific">Starmerella bacillaris</name>
    <name type="common">Yeast</name>
    <name type="synonym">Candida zemplinina</name>
    <dbReference type="NCBI Taxonomy" id="1247836"/>
    <lineage>
        <taxon>Eukaryota</taxon>
        <taxon>Fungi</taxon>
        <taxon>Dikarya</taxon>
        <taxon>Ascomycota</taxon>
        <taxon>Saccharomycotina</taxon>
        <taxon>Dipodascomycetes</taxon>
        <taxon>Dipodascales</taxon>
        <taxon>Trichomonascaceae</taxon>
        <taxon>Starmerella</taxon>
    </lineage>
</organism>
<dbReference type="Gene3D" id="3.30.70.240">
    <property type="match status" value="1"/>
</dbReference>
<keyword evidence="3" id="KW-0496">Mitochondrion</keyword>
<accession>A0AAV5RI85</accession>
<dbReference type="Gene3D" id="3.30.70.870">
    <property type="entry name" value="Elongation Factor G (Translational Gtpase), domain 3"/>
    <property type="match status" value="1"/>
</dbReference>
<dbReference type="Proteomes" id="UP001362899">
    <property type="component" value="Unassembled WGS sequence"/>
</dbReference>
<dbReference type="InterPro" id="IPR009000">
    <property type="entry name" value="Transl_B-barrel_sf"/>
</dbReference>
<dbReference type="Pfam" id="PF14492">
    <property type="entry name" value="EFG_III"/>
    <property type="match status" value="1"/>
</dbReference>
<dbReference type="SUPFAM" id="SSF52540">
    <property type="entry name" value="P-loop containing nucleoside triphosphate hydrolases"/>
    <property type="match status" value="1"/>
</dbReference>
<keyword evidence="2" id="KW-0648">Protein biosynthesis</keyword>
<keyword evidence="7" id="KW-1185">Reference proteome</keyword>
<dbReference type="InterPro" id="IPR053905">
    <property type="entry name" value="EF-G-like_DII"/>
</dbReference>
<dbReference type="Pfam" id="PF00009">
    <property type="entry name" value="GTP_EFTU"/>
    <property type="match status" value="1"/>
</dbReference>
<dbReference type="InterPro" id="IPR009022">
    <property type="entry name" value="EFG_III"/>
</dbReference>
<dbReference type="GO" id="GO:0005525">
    <property type="term" value="F:GTP binding"/>
    <property type="evidence" value="ECO:0007669"/>
    <property type="project" value="UniProtKB-KW"/>
</dbReference>
<dbReference type="InterPro" id="IPR035649">
    <property type="entry name" value="EFG_V"/>
</dbReference>
<dbReference type="NCBIfam" id="TIGR00231">
    <property type="entry name" value="small_GTP"/>
    <property type="match status" value="1"/>
</dbReference>
<evidence type="ECO:0000256" key="1">
    <source>
        <dbReference type="ARBA" id="ARBA00022741"/>
    </source>
</evidence>
<dbReference type="CDD" id="cd01886">
    <property type="entry name" value="EF-G"/>
    <property type="match status" value="1"/>
</dbReference>
<dbReference type="SUPFAM" id="SSF54980">
    <property type="entry name" value="EF-G C-terminal domain-like"/>
    <property type="match status" value="2"/>
</dbReference>
<dbReference type="PROSITE" id="PS00301">
    <property type="entry name" value="G_TR_1"/>
    <property type="match status" value="1"/>
</dbReference>
<evidence type="ECO:0000256" key="3">
    <source>
        <dbReference type="ARBA" id="ARBA00023128"/>
    </source>
</evidence>
<dbReference type="InterPro" id="IPR031157">
    <property type="entry name" value="G_TR_CS"/>
</dbReference>
<dbReference type="Pfam" id="PF22042">
    <property type="entry name" value="EF-G_D2"/>
    <property type="match status" value="1"/>
</dbReference>
<dbReference type="Gene3D" id="2.40.30.10">
    <property type="entry name" value="Translation factors"/>
    <property type="match status" value="1"/>
</dbReference>
<comment type="caution">
    <text evidence="6">The sequence shown here is derived from an EMBL/GenBank/DDBJ whole genome shotgun (WGS) entry which is preliminary data.</text>
</comment>
<dbReference type="InterPro" id="IPR000795">
    <property type="entry name" value="T_Tr_GTP-bd_dom"/>
</dbReference>
<dbReference type="PANTHER" id="PTHR43261:SF1">
    <property type="entry name" value="RIBOSOME-RELEASING FACTOR 2, MITOCHONDRIAL"/>
    <property type="match status" value="1"/>
</dbReference>
<evidence type="ECO:0000313" key="7">
    <source>
        <dbReference type="Proteomes" id="UP001362899"/>
    </source>
</evidence>
<gene>
    <name evidence="6" type="ORF">DASB73_021930</name>
</gene>
<feature type="domain" description="Tr-type G" evidence="5">
    <location>
        <begin position="34"/>
        <end position="309"/>
    </location>
</feature>
<evidence type="ECO:0000256" key="2">
    <source>
        <dbReference type="ARBA" id="ARBA00022917"/>
    </source>
</evidence>
<dbReference type="InterPro" id="IPR041095">
    <property type="entry name" value="EFG_II"/>
</dbReference>
<keyword evidence="1" id="KW-0547">Nucleotide-binding</keyword>
<dbReference type="GO" id="GO:0005759">
    <property type="term" value="C:mitochondrial matrix"/>
    <property type="evidence" value="ECO:0007669"/>
    <property type="project" value="UniProtKB-ARBA"/>
</dbReference>
<dbReference type="FunFam" id="3.40.50.300:FF:000514">
    <property type="entry name" value="Ribosome-releasing factor 2, mitochondrial"/>
    <property type="match status" value="1"/>
</dbReference>
<dbReference type="SMART" id="SM00838">
    <property type="entry name" value="EFG_C"/>
    <property type="match status" value="1"/>
</dbReference>
<sequence>MHTLVGRFTSRLGKNYTRVVSRSLATLPKAPQITDIRNVGIIAHIDAGKTTTTERMLYYSGVTNRIGNVDTGDTVTDFLEAERARGITIQSAAITFNWNDHQINLIDTPGHADFNYEVVRSIRVLDGCVTILDGVSGVEALTEKVWKLAAEMQVPRIVYINKMDRPGAGFSRTVREVVSKLKTKVVLLFLPYFEGEEFKGVLDVVNMLRIKYVSQDGRDVEVLPAAETDQNDVFLQARAALIDQLSEFDDAVLDEFIDTNDVQTKTLVEAIRKCTSENNIVPVLCGASFRNIGIQPLMEACTSYLPSPTVPVNSNILTMLAFKVRHDPQRGVMVFVRVYSGQLKRNLQLYNTTTKKKEKVSKLLRMQADNPVEQESFGPGEIAVLLGTNSIRTGDTIVGGPKLTNAQKSIQLQPIQTPPPVFFIRISPKSVGDMRTMKDALDILLREDPSLHLTYDEEAAQYLLSGMGELHLEIATDRLVNELNARVEIGEVMITLKETFAGTSSTVTKSSVDANGGTTTVSVTALSHDSASSHEVSPVSSMSTQIIDQNNVSTVFRGHRLIDGSDVKKQVVYGITPVLARGGFYGHALFGLDFQCEVKISPEAENPDLVTPLIREATIEAISTVHDKSFELLEPVMDVDIQVPRSTMGAVISDLSTNRRGQMKSLEDSEEIGEDNDYMDISKTIWAPVDHTMYMSKHEDGKGNNVRLQARVPLRKMVGYLSTLRSITQGRGAFEMNFSKFSPVPSQDIEDVRNQ</sequence>
<dbReference type="AlphaFoldDB" id="A0AAV5RI85"/>
<dbReference type="GO" id="GO:0032543">
    <property type="term" value="P:mitochondrial translation"/>
    <property type="evidence" value="ECO:0007669"/>
    <property type="project" value="TreeGrafter"/>
</dbReference>
<evidence type="ECO:0000259" key="5">
    <source>
        <dbReference type="PROSITE" id="PS51722"/>
    </source>
</evidence>
<evidence type="ECO:0000313" key="6">
    <source>
        <dbReference type="EMBL" id="GMM51235.1"/>
    </source>
</evidence>